<dbReference type="Pfam" id="PF16470">
    <property type="entry name" value="S8_pro-domain"/>
    <property type="match status" value="1"/>
</dbReference>
<feature type="signal peptide" evidence="16">
    <location>
        <begin position="1"/>
        <end position="20"/>
    </location>
</feature>
<dbReference type="GO" id="GO:0005802">
    <property type="term" value="C:trans-Golgi network"/>
    <property type="evidence" value="ECO:0007669"/>
    <property type="project" value="TreeGrafter"/>
</dbReference>
<dbReference type="PANTHER" id="PTHR42884:SF28">
    <property type="entry name" value="PROPROTEIN CONVERTASE SUBTILISIN_KEXIN TYPE 7"/>
    <property type="match status" value="1"/>
</dbReference>
<dbReference type="InterPro" id="IPR008979">
    <property type="entry name" value="Galactose-bd-like_sf"/>
</dbReference>
<evidence type="ECO:0000256" key="14">
    <source>
        <dbReference type="RuleBase" id="RU003355"/>
    </source>
</evidence>
<dbReference type="EMBL" id="CASHTH010003405">
    <property type="protein sequence ID" value="CAI8044603.1"/>
    <property type="molecule type" value="Genomic_DNA"/>
</dbReference>
<feature type="domain" description="P/Homo B" evidence="17">
    <location>
        <begin position="453"/>
        <end position="588"/>
    </location>
</feature>
<evidence type="ECO:0000256" key="16">
    <source>
        <dbReference type="SAM" id="SignalP"/>
    </source>
</evidence>
<dbReference type="Pfam" id="PF00082">
    <property type="entry name" value="Peptidase_S8"/>
    <property type="match status" value="1"/>
</dbReference>
<dbReference type="InterPro" id="IPR038466">
    <property type="entry name" value="S8_pro-domain_sf"/>
</dbReference>
<dbReference type="InterPro" id="IPR023828">
    <property type="entry name" value="Peptidase_S8_Ser-AS"/>
</dbReference>
<evidence type="ECO:0000256" key="8">
    <source>
        <dbReference type="ARBA" id="ARBA00022989"/>
    </source>
</evidence>
<feature type="active site" description="Charge relay system" evidence="12 13">
    <location>
        <position position="161"/>
    </location>
</feature>
<dbReference type="AlphaFoldDB" id="A0AA35X415"/>
<dbReference type="InterPro" id="IPR002884">
    <property type="entry name" value="P_dom"/>
</dbReference>
<evidence type="ECO:0000256" key="9">
    <source>
        <dbReference type="ARBA" id="ARBA00023136"/>
    </source>
</evidence>
<comment type="subcellular location">
    <subcellularLocation>
        <location evidence="1">Membrane</location>
    </subcellularLocation>
</comment>
<evidence type="ECO:0000256" key="3">
    <source>
        <dbReference type="ARBA" id="ARBA00022685"/>
    </source>
</evidence>
<dbReference type="PRINTS" id="PR00723">
    <property type="entry name" value="SUBTILISIN"/>
</dbReference>
<dbReference type="InterPro" id="IPR000209">
    <property type="entry name" value="Peptidase_S8/S53_dom"/>
</dbReference>
<dbReference type="GO" id="GO:0004252">
    <property type="term" value="F:serine-type endopeptidase activity"/>
    <property type="evidence" value="ECO:0007669"/>
    <property type="project" value="UniProtKB-UniRule"/>
</dbReference>
<reference evidence="18" key="1">
    <citation type="submission" date="2023-03" db="EMBL/GenBank/DDBJ databases">
        <authorList>
            <person name="Steffen K."/>
            <person name="Cardenas P."/>
        </authorList>
    </citation>
    <scope>NUCLEOTIDE SEQUENCE</scope>
</reference>
<feature type="compositionally biased region" description="Basic and acidic residues" evidence="15">
    <location>
        <begin position="179"/>
        <end position="196"/>
    </location>
</feature>
<dbReference type="InterPro" id="IPR023827">
    <property type="entry name" value="Peptidase_S8_Asp-AS"/>
</dbReference>
<evidence type="ECO:0000313" key="18">
    <source>
        <dbReference type="EMBL" id="CAI8044603.1"/>
    </source>
</evidence>
<keyword evidence="9" id="KW-0472">Membrane</keyword>
<dbReference type="PROSITE" id="PS00138">
    <property type="entry name" value="SUBTILASE_SER"/>
    <property type="match status" value="1"/>
</dbReference>
<dbReference type="PROSITE" id="PS00136">
    <property type="entry name" value="SUBTILASE_ASP"/>
    <property type="match status" value="1"/>
</dbReference>
<dbReference type="PROSITE" id="PS00137">
    <property type="entry name" value="SUBTILASE_HIS"/>
    <property type="match status" value="1"/>
</dbReference>
<proteinExistence type="inferred from homology"/>
<dbReference type="InterPro" id="IPR022398">
    <property type="entry name" value="Peptidase_S8_His-AS"/>
</dbReference>
<dbReference type="Gene3D" id="3.40.50.200">
    <property type="entry name" value="Peptidase S8/S53 domain"/>
    <property type="match status" value="1"/>
</dbReference>
<evidence type="ECO:0000256" key="4">
    <source>
        <dbReference type="ARBA" id="ARBA00022692"/>
    </source>
</evidence>
<feature type="active site" description="Charge relay system" evidence="12 13">
    <location>
        <position position="202"/>
    </location>
</feature>
<keyword evidence="10" id="KW-0865">Zymogen</keyword>
<keyword evidence="11" id="KW-0325">Glycoprotein</keyword>
<keyword evidence="2 13" id="KW-0645">Protease</keyword>
<dbReference type="GO" id="GO:0016485">
    <property type="term" value="P:protein processing"/>
    <property type="evidence" value="ECO:0007669"/>
    <property type="project" value="TreeGrafter"/>
</dbReference>
<feature type="chain" id="PRO_5041244878" evidence="16">
    <location>
        <begin position="21"/>
        <end position="685"/>
    </location>
</feature>
<dbReference type="SUPFAM" id="SSF52743">
    <property type="entry name" value="Subtilisin-like"/>
    <property type="match status" value="1"/>
</dbReference>
<sequence>MARLFVEALLILGSVEICLPSQQDVRWVVKVPAGRSREAAAIRLAEERGLEYVGPVEPFPDLFELRLSRKTVESRSVDHGIGQLDDPSVEDAVHAELSGHPAVEWASKQVPLKRMKREFIDPAFPRQWHLVNRLEKGHDTNVSGVWKEGVNGAGVTVAVVDDGVEWRNPDLRNNYNADGSHDYNDNDKDPSPNLKAKYDNSHGTKCAGLIAAGANDICGVGVAYGAKVAGIRMLDGMVTDLLEGKSFIFKAHVNWIYSCSWGPEDDGKTVEGPGYVAKEAMELAIKKGRYGYGNVFVFASGNGGINDDNCNFDGYANSIFTITIGAVDELNSMPYYAELCSAMLAVTYSNGHTQGDRMVVTTDASSHKGCTYTFSGTSASAPIASGIIALMLQIRNCLTWRDVQHIIVYTAVMVDAGHAQWAENAAGFHHSNQHGFGLLDAYRMTRVAGLWQLVPPSVHWRSPHEKPSHPLTANQPVTLARNVTRDELPVDLLTLEHVTVTLSISHSYRGLLHIYLVSPQGTNSTLATPRKQDRSGDGLKDWTFSTVRFWAELPWGPWRLVVSQSGGSHDDSGVVNGWTLTLYGSAIDRDNVLLRQQLVEDSVTTPTWTPIPCPALPAHPEELHLPELDTPFLPVWKQVLLVIGCVLIFVLVVHCHRGEGLESKQDQKTLLSSISLLLKTQQYTG</sequence>
<evidence type="ECO:0000259" key="17">
    <source>
        <dbReference type="PROSITE" id="PS51829"/>
    </source>
</evidence>
<evidence type="ECO:0000256" key="2">
    <source>
        <dbReference type="ARBA" id="ARBA00022670"/>
    </source>
</evidence>
<keyword evidence="19" id="KW-1185">Reference proteome</keyword>
<dbReference type="InterPro" id="IPR036852">
    <property type="entry name" value="Peptidase_S8/S53_dom_sf"/>
</dbReference>
<organism evidence="18 19">
    <name type="scientific">Geodia barretti</name>
    <name type="common">Barrett's horny sponge</name>
    <dbReference type="NCBI Taxonomy" id="519541"/>
    <lineage>
        <taxon>Eukaryota</taxon>
        <taxon>Metazoa</taxon>
        <taxon>Porifera</taxon>
        <taxon>Demospongiae</taxon>
        <taxon>Heteroscleromorpha</taxon>
        <taxon>Tetractinellida</taxon>
        <taxon>Astrophorina</taxon>
        <taxon>Geodiidae</taxon>
        <taxon>Geodia</taxon>
    </lineage>
</organism>
<dbReference type="Pfam" id="PF01483">
    <property type="entry name" value="P_proprotein"/>
    <property type="match status" value="1"/>
</dbReference>
<protein>
    <submittedName>
        <fullName evidence="18">Proprotein convertase subtilisin/kexin type 7</fullName>
    </submittedName>
</protein>
<keyword evidence="7 13" id="KW-0720">Serine protease</keyword>
<keyword evidence="8" id="KW-1133">Transmembrane helix</keyword>
<dbReference type="CDD" id="cd04059">
    <property type="entry name" value="Peptidases_S8_Protein_convertases_Kexins_Furin-like"/>
    <property type="match status" value="1"/>
</dbReference>
<dbReference type="PROSITE" id="PS51829">
    <property type="entry name" value="P_HOMO_B"/>
    <property type="match status" value="1"/>
</dbReference>
<dbReference type="Proteomes" id="UP001174909">
    <property type="component" value="Unassembled WGS sequence"/>
</dbReference>
<dbReference type="GO" id="GO:0000139">
    <property type="term" value="C:Golgi membrane"/>
    <property type="evidence" value="ECO:0007669"/>
    <property type="project" value="TreeGrafter"/>
</dbReference>
<evidence type="ECO:0000256" key="10">
    <source>
        <dbReference type="ARBA" id="ARBA00023145"/>
    </source>
</evidence>
<comment type="similarity">
    <text evidence="13 14">Belongs to the peptidase S8 family.</text>
</comment>
<keyword evidence="6 13" id="KW-0378">Hydrolase</keyword>
<dbReference type="PROSITE" id="PS51892">
    <property type="entry name" value="SUBTILASE"/>
    <property type="match status" value="1"/>
</dbReference>
<keyword evidence="3" id="KW-0165">Cleavage on pair of basic residues</keyword>
<dbReference type="FunFam" id="3.40.50.200:FF:000005">
    <property type="entry name" value="Proprotein convertase subtilisin/kexin type 7"/>
    <property type="match status" value="1"/>
</dbReference>
<evidence type="ECO:0000256" key="5">
    <source>
        <dbReference type="ARBA" id="ARBA00022729"/>
    </source>
</evidence>
<evidence type="ECO:0000256" key="1">
    <source>
        <dbReference type="ARBA" id="ARBA00004370"/>
    </source>
</evidence>
<gene>
    <name evidence="18" type="ORF">GBAR_LOCUS24720</name>
</gene>
<evidence type="ECO:0000313" key="19">
    <source>
        <dbReference type="Proteomes" id="UP001174909"/>
    </source>
</evidence>
<evidence type="ECO:0000256" key="6">
    <source>
        <dbReference type="ARBA" id="ARBA00022801"/>
    </source>
</evidence>
<feature type="active site" description="Charge relay system" evidence="12 13">
    <location>
        <position position="378"/>
    </location>
</feature>
<comment type="caution">
    <text evidence="18">The sequence shown here is derived from an EMBL/GenBank/DDBJ whole genome shotgun (WGS) entry which is preliminary data.</text>
</comment>
<keyword evidence="4" id="KW-0812">Transmembrane</keyword>
<dbReference type="Gene3D" id="3.30.70.850">
    <property type="entry name" value="Peptidase S8, pro-domain"/>
    <property type="match status" value="1"/>
</dbReference>
<dbReference type="InterPro" id="IPR032815">
    <property type="entry name" value="S8_pro-domain"/>
</dbReference>
<dbReference type="Gene3D" id="2.60.120.260">
    <property type="entry name" value="Galactose-binding domain-like"/>
    <property type="match status" value="1"/>
</dbReference>
<accession>A0AA35X415</accession>
<dbReference type="PANTHER" id="PTHR42884">
    <property type="entry name" value="PROPROTEIN CONVERTASE SUBTILISIN/KEXIN-RELATED"/>
    <property type="match status" value="1"/>
</dbReference>
<evidence type="ECO:0000256" key="13">
    <source>
        <dbReference type="PROSITE-ProRule" id="PRU01240"/>
    </source>
</evidence>
<dbReference type="SUPFAM" id="SSF49785">
    <property type="entry name" value="Galactose-binding domain-like"/>
    <property type="match status" value="1"/>
</dbReference>
<keyword evidence="5 16" id="KW-0732">Signal</keyword>
<evidence type="ECO:0000256" key="12">
    <source>
        <dbReference type="PIRSR" id="PIRSR615500-1"/>
    </source>
</evidence>
<evidence type="ECO:0000256" key="7">
    <source>
        <dbReference type="ARBA" id="ARBA00022825"/>
    </source>
</evidence>
<feature type="region of interest" description="Disordered" evidence="15">
    <location>
        <begin position="170"/>
        <end position="196"/>
    </location>
</feature>
<dbReference type="InterPro" id="IPR015500">
    <property type="entry name" value="Peptidase_S8_subtilisin-rel"/>
</dbReference>
<dbReference type="FunFam" id="2.60.120.260:FF:000026">
    <property type="entry name" value="proprotein convertase subtilisin/kexin type 7"/>
    <property type="match status" value="1"/>
</dbReference>
<name>A0AA35X415_GEOBA</name>
<dbReference type="InterPro" id="IPR034182">
    <property type="entry name" value="Kexin/furin"/>
</dbReference>
<evidence type="ECO:0000256" key="11">
    <source>
        <dbReference type="ARBA" id="ARBA00023180"/>
    </source>
</evidence>
<evidence type="ECO:0000256" key="15">
    <source>
        <dbReference type="SAM" id="MobiDB-lite"/>
    </source>
</evidence>